<dbReference type="Proteomes" id="UP000587396">
    <property type="component" value="Unassembled WGS sequence"/>
</dbReference>
<feature type="binding site" evidence="2">
    <location>
        <position position="144"/>
    </location>
    <ligand>
        <name>Zn(2+)</name>
        <dbReference type="ChEBI" id="CHEBI:29105"/>
    </ligand>
</feature>
<dbReference type="PANTHER" id="PTHR11085:SF10">
    <property type="entry name" value="NAD-DEPENDENT PROTEIN DEACYLASE SIRTUIN-5, MITOCHONDRIAL-RELATED"/>
    <property type="match status" value="1"/>
</dbReference>
<keyword evidence="5" id="KW-1185">Reference proteome</keyword>
<dbReference type="GO" id="GO:0017136">
    <property type="term" value="F:histone deacetylase activity, NAD-dependent"/>
    <property type="evidence" value="ECO:0007669"/>
    <property type="project" value="TreeGrafter"/>
</dbReference>
<dbReference type="EMBL" id="JACMSE010000015">
    <property type="protein sequence ID" value="MBC2890558.1"/>
    <property type="molecule type" value="Genomic_DNA"/>
</dbReference>
<dbReference type="PANTHER" id="PTHR11085">
    <property type="entry name" value="NAD-DEPENDENT PROTEIN DEACYLASE SIRTUIN-5, MITOCHONDRIAL-RELATED"/>
    <property type="match status" value="1"/>
</dbReference>
<feature type="binding site" evidence="2">
    <location>
        <position position="140"/>
    </location>
    <ligand>
        <name>Zn(2+)</name>
        <dbReference type="ChEBI" id="CHEBI:29105"/>
    </ligand>
</feature>
<dbReference type="PROSITE" id="PS50305">
    <property type="entry name" value="SIRTUIN"/>
    <property type="match status" value="1"/>
</dbReference>
<gene>
    <name evidence="4" type="ORF">H7313_14575</name>
</gene>
<feature type="binding site" evidence="2">
    <location>
        <position position="175"/>
    </location>
    <ligand>
        <name>Zn(2+)</name>
        <dbReference type="ChEBI" id="CHEBI:29105"/>
    </ligand>
</feature>
<dbReference type="GO" id="GO:0070403">
    <property type="term" value="F:NAD+ binding"/>
    <property type="evidence" value="ECO:0007669"/>
    <property type="project" value="TreeGrafter"/>
</dbReference>
<evidence type="ECO:0000256" key="2">
    <source>
        <dbReference type="PROSITE-ProRule" id="PRU00236"/>
    </source>
</evidence>
<keyword evidence="1" id="KW-0520">NAD</keyword>
<dbReference type="GO" id="GO:0046872">
    <property type="term" value="F:metal ion binding"/>
    <property type="evidence" value="ECO:0007669"/>
    <property type="project" value="UniProtKB-KW"/>
</dbReference>
<reference evidence="4 5" key="1">
    <citation type="submission" date="2020-08" db="EMBL/GenBank/DDBJ databases">
        <authorList>
            <person name="Liu C."/>
            <person name="Sun Q."/>
        </authorList>
    </citation>
    <scope>NUCLEOTIDE SEQUENCE [LARGE SCALE GENOMIC DNA]</scope>
    <source>
        <strain evidence="4 5">N22</strain>
    </source>
</reference>
<evidence type="ECO:0000313" key="5">
    <source>
        <dbReference type="Proteomes" id="UP000587396"/>
    </source>
</evidence>
<keyword evidence="2" id="KW-0862">Zinc</keyword>
<dbReference type="SUPFAM" id="SSF52467">
    <property type="entry name" value="DHS-like NAD/FAD-binding domain"/>
    <property type="match status" value="1"/>
</dbReference>
<dbReference type="Gene3D" id="3.40.50.1220">
    <property type="entry name" value="TPP-binding domain"/>
    <property type="match status" value="1"/>
</dbReference>
<comment type="caution">
    <text evidence="4">The sequence shown here is derived from an EMBL/GenBank/DDBJ whole genome shotgun (WGS) entry which is preliminary data.</text>
</comment>
<dbReference type="AlphaFoldDB" id="A0A842JLC6"/>
<proteinExistence type="predicted"/>
<comment type="caution">
    <text evidence="2">Lacks conserved residue(s) required for the propagation of feature annotation.</text>
</comment>
<name>A0A842JLC6_9ACTN</name>
<dbReference type="InterPro" id="IPR026590">
    <property type="entry name" value="Ssirtuin_cat_dom"/>
</dbReference>
<dbReference type="InterPro" id="IPR050134">
    <property type="entry name" value="NAD-dep_sirtuin_deacylases"/>
</dbReference>
<keyword evidence="2" id="KW-0479">Metal-binding</keyword>
<organism evidence="4 5">
    <name type="scientific">Gordonibacter massiliensis</name>
    <name type="common">ex Traore et al. 2017</name>
    <dbReference type="NCBI Taxonomy" id="1841863"/>
    <lineage>
        <taxon>Bacteria</taxon>
        <taxon>Bacillati</taxon>
        <taxon>Actinomycetota</taxon>
        <taxon>Coriobacteriia</taxon>
        <taxon>Eggerthellales</taxon>
        <taxon>Eggerthellaceae</taxon>
        <taxon>Gordonibacter</taxon>
    </lineage>
</organism>
<evidence type="ECO:0000259" key="3">
    <source>
        <dbReference type="PROSITE" id="PS50305"/>
    </source>
</evidence>
<dbReference type="InterPro" id="IPR029035">
    <property type="entry name" value="DHS-like_NAD/FAD-binding_dom"/>
</dbReference>
<feature type="domain" description="Deacetylase sirtuin-type" evidence="3">
    <location>
        <begin position="3"/>
        <end position="285"/>
    </location>
</feature>
<feature type="binding site" evidence="2">
    <location>
        <position position="178"/>
    </location>
    <ligand>
        <name>Zn(2+)</name>
        <dbReference type="ChEBI" id="CHEBI:29105"/>
    </ligand>
</feature>
<evidence type="ECO:0000256" key="1">
    <source>
        <dbReference type="ARBA" id="ARBA00023027"/>
    </source>
</evidence>
<protein>
    <submittedName>
        <fullName evidence="4">Sir2 silent information regulator family NAD-dependent deacetylase</fullName>
    </submittedName>
</protein>
<accession>A0A842JLC6</accession>
<dbReference type="RefSeq" id="WP_185906237.1">
    <property type="nucleotide sequence ID" value="NZ_JAASIO010000018.1"/>
</dbReference>
<evidence type="ECO:0000313" key="4">
    <source>
        <dbReference type="EMBL" id="MBC2890558.1"/>
    </source>
</evidence>
<sequence length="292" mass="32010">MACSTHDGDVGRAAALLRDARRVLIGAGAGLSAAAGLAYGGERFERNFAPFIEKYGMTDMYSAGFYPFPSEEARWGYWARHVWVNRHEPEALPLYRALRSFARERDCFVVTTNVDAQFEKAGFPADRLFAMQGDYGLLQCARGCHDRLYPNRELVASMLARTEDCLVPAELVPRCPVCGGPMAVHLRVDGRFVENAEWHAAQDRYRRFVEGMADEPTVLLELGVGWNTPGIIRLPFEAMARTFDAPLVRVNRDDARIADGGVLRGVGLEGDIAALWPRLAGSGATGGVVSSG</sequence>